<dbReference type="CDD" id="cd06259">
    <property type="entry name" value="YdcF-like"/>
    <property type="match status" value="1"/>
</dbReference>
<dbReference type="InterPro" id="IPR003848">
    <property type="entry name" value="DUF218"/>
</dbReference>
<evidence type="ECO:0000313" key="2">
    <source>
        <dbReference type="EMBL" id="HIS93839.1"/>
    </source>
</evidence>
<accession>A0A9D1K6R9</accession>
<dbReference type="AlphaFoldDB" id="A0A9D1K6R9"/>
<comment type="caution">
    <text evidence="2">The sequence shown here is derived from an EMBL/GenBank/DDBJ whole genome shotgun (WGS) entry which is preliminary data.</text>
</comment>
<dbReference type="PANTHER" id="PTHR30336:SF20">
    <property type="entry name" value="DUF218 DOMAIN-CONTAINING PROTEIN"/>
    <property type="match status" value="1"/>
</dbReference>
<reference evidence="2" key="2">
    <citation type="journal article" date="2021" name="PeerJ">
        <title>Extensive microbial diversity within the chicken gut microbiome revealed by metagenomics and culture.</title>
        <authorList>
            <person name="Gilroy R."/>
            <person name="Ravi A."/>
            <person name="Getino M."/>
            <person name="Pursley I."/>
            <person name="Horton D.L."/>
            <person name="Alikhan N.F."/>
            <person name="Baker D."/>
            <person name="Gharbi K."/>
            <person name="Hall N."/>
            <person name="Watson M."/>
            <person name="Adriaenssens E.M."/>
            <person name="Foster-Nyarko E."/>
            <person name="Jarju S."/>
            <person name="Secka A."/>
            <person name="Antonio M."/>
            <person name="Oren A."/>
            <person name="Chaudhuri R.R."/>
            <person name="La Ragione R."/>
            <person name="Hildebrand F."/>
            <person name="Pallen M.J."/>
        </authorList>
    </citation>
    <scope>NUCLEOTIDE SEQUENCE</scope>
    <source>
        <strain evidence="2">13766</strain>
    </source>
</reference>
<dbReference type="PROSITE" id="PS51257">
    <property type="entry name" value="PROKAR_LIPOPROTEIN"/>
    <property type="match status" value="1"/>
</dbReference>
<feature type="domain" description="DUF218" evidence="1">
    <location>
        <begin position="45"/>
        <end position="177"/>
    </location>
</feature>
<dbReference type="GO" id="GO:0005886">
    <property type="term" value="C:plasma membrane"/>
    <property type="evidence" value="ECO:0007669"/>
    <property type="project" value="TreeGrafter"/>
</dbReference>
<protein>
    <submittedName>
        <fullName evidence="2">YdcF family protein</fullName>
    </submittedName>
</protein>
<dbReference type="InterPro" id="IPR051599">
    <property type="entry name" value="Cell_Envelope_Assoc"/>
</dbReference>
<gene>
    <name evidence="2" type="ORF">IAA84_12560</name>
</gene>
<name>A0A9D1K6R9_9FIRM</name>
<reference evidence="2" key="1">
    <citation type="submission" date="2020-10" db="EMBL/GenBank/DDBJ databases">
        <authorList>
            <person name="Gilroy R."/>
        </authorList>
    </citation>
    <scope>NUCLEOTIDE SEQUENCE</scope>
    <source>
        <strain evidence="2">13766</strain>
    </source>
</reference>
<dbReference type="InterPro" id="IPR014729">
    <property type="entry name" value="Rossmann-like_a/b/a_fold"/>
</dbReference>
<evidence type="ECO:0000313" key="3">
    <source>
        <dbReference type="Proteomes" id="UP000824140"/>
    </source>
</evidence>
<dbReference type="Proteomes" id="UP000824140">
    <property type="component" value="Unassembled WGS sequence"/>
</dbReference>
<dbReference type="PANTHER" id="PTHR30336">
    <property type="entry name" value="INNER MEMBRANE PROTEIN, PROBABLE PERMEASE"/>
    <property type="match status" value="1"/>
</dbReference>
<organism evidence="2 3">
    <name type="scientific">Candidatus Alectryocaccomicrobium excrementavium</name>
    <dbReference type="NCBI Taxonomy" id="2840668"/>
    <lineage>
        <taxon>Bacteria</taxon>
        <taxon>Bacillati</taxon>
        <taxon>Bacillota</taxon>
        <taxon>Clostridia</taxon>
        <taxon>Candidatus Alectryocaccomicrobium</taxon>
    </lineage>
</organism>
<proteinExistence type="predicted"/>
<evidence type="ECO:0000259" key="1">
    <source>
        <dbReference type="Pfam" id="PF02698"/>
    </source>
</evidence>
<dbReference type="EMBL" id="DVJN01000238">
    <property type="protein sequence ID" value="HIS93839.1"/>
    <property type="molecule type" value="Genomic_DNA"/>
</dbReference>
<sequence length="201" mass="22054">MKKKVWRRMLSIVVIVMLLGAATGSALVACVYVRSRVERAVESADCIIVLGARVWESGEPSDALQYRLDSAVEAFNAGLAPAVIVCGAQGANEPATEASVMKRVLVEMGVPAGCIYEENESYNTEQNLANAKAIMDEHGFESAIIVTSDYHVQRALWLAADAGIELAYGYPSASPRPFFTIWRLRAREAASWVVYWLRKIL</sequence>
<dbReference type="Gene3D" id="3.40.50.620">
    <property type="entry name" value="HUPs"/>
    <property type="match status" value="1"/>
</dbReference>
<dbReference type="Pfam" id="PF02698">
    <property type="entry name" value="DUF218"/>
    <property type="match status" value="1"/>
</dbReference>